<dbReference type="AlphaFoldDB" id="D7FKB6"/>
<gene>
    <name evidence="1" type="ORF">Esi_0143_0013</name>
</gene>
<dbReference type="InParanoid" id="D7FKB6"/>
<evidence type="ECO:0000313" key="1">
    <source>
        <dbReference type="EMBL" id="CBJ29319.1"/>
    </source>
</evidence>
<name>D7FKB6_ECTSI</name>
<protein>
    <submittedName>
        <fullName evidence="1">Uncharacterized protein</fullName>
    </submittedName>
</protein>
<sequence length="449" mass="49833">MAEAYLCIQLASTLFLAGRWVANRYSARRRRETEDYNKPGAGDTSVEINVEFGPECDTVEGAIMAVGTELAMKAQRKFFGSRTLRQRAITGLSPEFATHRRQMQLGLSELVARQGRTSQALAEGFLDVRGDFRDLSETAASQQSAIQAVADELVGVGNDFRYGTDQLIKGVAAVHTDLDTVIENVEGVRNEVVTGLLEVNHTLRQGTAVIYRSLQDLRCVMGELQLSMDQAREENSLYFQDVSSRLNDVKSGLIALEATYVMREQQKELSKLQNSLSEAGMYLNQFTGTGGEDLGLLDKAHTCCCKVLRLRPHLETLDAHKMAGIIMVATSYRKHAQLKPPATAKQYVFDSDFLNITNSLKHFWADHAAAHTPTWSNVVCYLLDCVARNPPCSTVSRKWEGRHGGLSFRLSPSTSSVARQTPRKWTYPCATTRQTSSKLCLTPGSPWVR</sequence>
<keyword evidence="2" id="KW-1185">Reference proteome</keyword>
<reference evidence="1 2" key="1">
    <citation type="journal article" date="2010" name="Nature">
        <title>The Ectocarpus genome and the independent evolution of multicellularity in brown algae.</title>
        <authorList>
            <person name="Cock J.M."/>
            <person name="Sterck L."/>
            <person name="Rouze P."/>
            <person name="Scornet D."/>
            <person name="Allen A.E."/>
            <person name="Amoutzias G."/>
            <person name="Anthouard V."/>
            <person name="Artiguenave F."/>
            <person name="Aury J.M."/>
            <person name="Badger J.H."/>
            <person name="Beszteri B."/>
            <person name="Billiau K."/>
            <person name="Bonnet E."/>
            <person name="Bothwell J.H."/>
            <person name="Bowler C."/>
            <person name="Boyen C."/>
            <person name="Brownlee C."/>
            <person name="Carrano C.J."/>
            <person name="Charrier B."/>
            <person name="Cho G.Y."/>
            <person name="Coelho S.M."/>
            <person name="Collen J."/>
            <person name="Corre E."/>
            <person name="Da Silva C."/>
            <person name="Delage L."/>
            <person name="Delaroque N."/>
            <person name="Dittami S.M."/>
            <person name="Doulbeau S."/>
            <person name="Elias M."/>
            <person name="Farnham G."/>
            <person name="Gachon C.M."/>
            <person name="Gschloessl B."/>
            <person name="Heesch S."/>
            <person name="Jabbari K."/>
            <person name="Jubin C."/>
            <person name="Kawai H."/>
            <person name="Kimura K."/>
            <person name="Kloareg B."/>
            <person name="Kupper F.C."/>
            <person name="Lang D."/>
            <person name="Le Bail A."/>
            <person name="Leblanc C."/>
            <person name="Lerouge P."/>
            <person name="Lohr M."/>
            <person name="Lopez P.J."/>
            <person name="Martens C."/>
            <person name="Maumus F."/>
            <person name="Michel G."/>
            <person name="Miranda-Saavedra D."/>
            <person name="Morales J."/>
            <person name="Moreau H."/>
            <person name="Motomura T."/>
            <person name="Nagasato C."/>
            <person name="Napoli C.A."/>
            <person name="Nelson D.R."/>
            <person name="Nyvall-Collen P."/>
            <person name="Peters A.F."/>
            <person name="Pommier C."/>
            <person name="Potin P."/>
            <person name="Poulain J."/>
            <person name="Quesneville H."/>
            <person name="Read B."/>
            <person name="Rensing S.A."/>
            <person name="Ritter A."/>
            <person name="Rousvoal S."/>
            <person name="Samanta M."/>
            <person name="Samson G."/>
            <person name="Schroeder D.C."/>
            <person name="Segurens B."/>
            <person name="Strittmatter M."/>
            <person name="Tonon T."/>
            <person name="Tregear J.W."/>
            <person name="Valentin K."/>
            <person name="von Dassow P."/>
            <person name="Yamagishi T."/>
            <person name="Van de Peer Y."/>
            <person name="Wincker P."/>
        </authorList>
    </citation>
    <scope>NUCLEOTIDE SEQUENCE [LARGE SCALE GENOMIC DNA]</scope>
    <source>
        <strain evidence="2">Ec32 / CCAP1310/4</strain>
    </source>
</reference>
<accession>D7FKB6</accession>
<dbReference type="Proteomes" id="UP000002630">
    <property type="component" value="Linkage Group LG03"/>
</dbReference>
<evidence type="ECO:0000313" key="2">
    <source>
        <dbReference type="Proteomes" id="UP000002630"/>
    </source>
</evidence>
<dbReference type="EMBL" id="FN648021">
    <property type="protein sequence ID" value="CBJ29319.1"/>
    <property type="molecule type" value="Genomic_DNA"/>
</dbReference>
<proteinExistence type="predicted"/>
<dbReference type="EMBL" id="FN649728">
    <property type="protein sequence ID" value="CBJ29319.1"/>
    <property type="molecule type" value="Genomic_DNA"/>
</dbReference>
<organism evidence="1 2">
    <name type="scientific">Ectocarpus siliculosus</name>
    <name type="common">Brown alga</name>
    <name type="synonym">Conferva siliculosa</name>
    <dbReference type="NCBI Taxonomy" id="2880"/>
    <lineage>
        <taxon>Eukaryota</taxon>
        <taxon>Sar</taxon>
        <taxon>Stramenopiles</taxon>
        <taxon>Ochrophyta</taxon>
        <taxon>PX clade</taxon>
        <taxon>Phaeophyceae</taxon>
        <taxon>Ectocarpales</taxon>
        <taxon>Ectocarpaceae</taxon>
        <taxon>Ectocarpus</taxon>
    </lineage>
</organism>
<dbReference type="OrthoDB" id="2020560at2759"/>